<gene>
    <name evidence="19" type="ORF">Clacol_002426</name>
</gene>
<keyword evidence="10 14" id="KW-0460">Magnesium</keyword>
<keyword evidence="6 14" id="KW-0819">tRNA processing</keyword>
<sequence length="275" mass="31538">MAGSKFAYVKSFEIPDLLLPKTFIVARLDGHGFHRFSDEHGFVKPNDERALRLMDHAATVVMQEFSDIMLGFGESDEFSFLFRKSCTLYNRRSTKIISTLTSLFTSAYVMNWSRYFEDMPLKYPPSFDGRIVLYPSSTEVMDYFSWRQTDTHINNLYNTTFWALVQQGEKTPTQAHETLRGTVSSQKNEILFNNFEINYNEIDSRFRKGSVLVREVVPPSLSAEGKSSEADIAGSVSAKTLKPSKKPKPVYKITVCHCDIIGKSFWEEHPYLLES</sequence>
<dbReference type="FunFam" id="3.30.70.3000:FF:000001">
    <property type="entry name" value="tRNA(His) guanylyltransferase"/>
    <property type="match status" value="1"/>
</dbReference>
<evidence type="ECO:0000256" key="8">
    <source>
        <dbReference type="ARBA" id="ARBA00022723"/>
    </source>
</evidence>
<feature type="binding site" evidence="15">
    <location>
        <begin position="29"/>
        <end position="34"/>
    </location>
    <ligand>
        <name>GTP</name>
        <dbReference type="ChEBI" id="CHEBI:37565"/>
    </ligand>
</feature>
<dbReference type="Pfam" id="PF14413">
    <property type="entry name" value="Thg1C"/>
    <property type="match status" value="1"/>
</dbReference>
<comment type="function">
    <text evidence="1 14">Adds a GMP to the 5'-end of tRNA(His) after transcription and RNase P cleavage.</text>
</comment>
<evidence type="ECO:0000256" key="2">
    <source>
        <dbReference type="ARBA" id="ARBA00010113"/>
    </source>
</evidence>
<feature type="binding site" evidence="16">
    <location>
        <position position="76"/>
    </location>
    <ligand>
        <name>Mg(2+)</name>
        <dbReference type="ChEBI" id="CHEBI:18420"/>
        <label>1</label>
        <note>catalytic</note>
    </ligand>
</feature>
<evidence type="ECO:0000256" key="6">
    <source>
        <dbReference type="ARBA" id="ARBA00022694"/>
    </source>
</evidence>
<proteinExistence type="inferred from homology"/>
<dbReference type="InterPro" id="IPR007537">
    <property type="entry name" value="tRNAHis_GuaTrfase_Thg1"/>
</dbReference>
<dbReference type="Gene3D" id="3.30.70.3000">
    <property type="match status" value="1"/>
</dbReference>
<dbReference type="Pfam" id="PF04446">
    <property type="entry name" value="Thg1"/>
    <property type="match status" value="1"/>
</dbReference>
<keyword evidence="7 14" id="KW-0548">Nucleotidyltransferase</keyword>
<evidence type="ECO:0000259" key="17">
    <source>
        <dbReference type="Pfam" id="PF04446"/>
    </source>
</evidence>
<dbReference type="AlphaFoldDB" id="A0AAV5A458"/>
<feature type="binding site" evidence="16">
    <location>
        <position position="30"/>
    </location>
    <ligand>
        <name>Mg(2+)</name>
        <dbReference type="ChEBI" id="CHEBI:18420"/>
        <label>1</label>
        <note>catalytic</note>
    </ligand>
</feature>
<organism evidence="19 20">
    <name type="scientific">Clathrus columnatus</name>
    <dbReference type="NCBI Taxonomy" id="1419009"/>
    <lineage>
        <taxon>Eukaryota</taxon>
        <taxon>Fungi</taxon>
        <taxon>Dikarya</taxon>
        <taxon>Basidiomycota</taxon>
        <taxon>Agaricomycotina</taxon>
        <taxon>Agaricomycetes</taxon>
        <taxon>Phallomycetidae</taxon>
        <taxon>Phallales</taxon>
        <taxon>Clathraceae</taxon>
        <taxon>Clathrus</taxon>
    </lineage>
</organism>
<name>A0AAV5A458_9AGAM</name>
<dbReference type="PANTHER" id="PTHR12729">
    <property type="entry name" value="TRNA(HIS) GUANYLYLTRANSFERASE-RELATED"/>
    <property type="match status" value="1"/>
</dbReference>
<dbReference type="EMBL" id="BPWL01000003">
    <property type="protein sequence ID" value="GJJ08217.1"/>
    <property type="molecule type" value="Genomic_DNA"/>
</dbReference>
<comment type="caution">
    <text evidence="19">The sequence shown here is derived from an EMBL/GenBank/DDBJ whole genome shotgun (WGS) entry which is preliminary data.</text>
</comment>
<evidence type="ECO:0000256" key="1">
    <source>
        <dbReference type="ARBA" id="ARBA00002939"/>
    </source>
</evidence>
<comment type="similarity">
    <text evidence="2 14">Belongs to the tRNA(His) guanylyltransferase family.</text>
</comment>
<keyword evidence="11 14" id="KW-0342">GTP-binding</keyword>
<evidence type="ECO:0000313" key="19">
    <source>
        <dbReference type="EMBL" id="GJJ08217.1"/>
    </source>
</evidence>
<evidence type="ECO:0000256" key="16">
    <source>
        <dbReference type="PIRSR" id="PIRSR028980-2"/>
    </source>
</evidence>
<accession>A0AAV5A458</accession>
<dbReference type="InterPro" id="IPR025845">
    <property type="entry name" value="Thg1_C_dom"/>
</dbReference>
<feature type="domain" description="tRNAHis guanylyltransferase catalytic" evidence="17">
    <location>
        <begin position="7"/>
        <end position="135"/>
    </location>
</feature>
<dbReference type="PIRSF" id="PIRSF028980">
    <property type="entry name" value="tRNAHis_guanylyltransferase"/>
    <property type="match status" value="1"/>
</dbReference>
<keyword evidence="20" id="KW-1185">Reference proteome</keyword>
<keyword evidence="8 14" id="KW-0479">Metal-binding</keyword>
<dbReference type="PANTHER" id="PTHR12729:SF6">
    <property type="entry name" value="TRNA(HIS) GUANYLYLTRANSFERASE-RELATED"/>
    <property type="match status" value="1"/>
</dbReference>
<comment type="cofactor">
    <cofactor evidence="16">
        <name>Mg(2+)</name>
        <dbReference type="ChEBI" id="CHEBI:18420"/>
    </cofactor>
    <text evidence="16">Binds 2 magnesium ions per subunit.</text>
</comment>
<dbReference type="InterPro" id="IPR024956">
    <property type="entry name" value="tRNAHis_GuaTrfase_cat"/>
</dbReference>
<dbReference type="InterPro" id="IPR038469">
    <property type="entry name" value="tRNAHis_GuaTrfase_Thg1_sf"/>
</dbReference>
<evidence type="ECO:0000256" key="4">
    <source>
        <dbReference type="ARBA" id="ARBA00015443"/>
    </source>
</evidence>
<evidence type="ECO:0000256" key="13">
    <source>
        <dbReference type="ARBA" id="ARBA00047281"/>
    </source>
</evidence>
<dbReference type="EC" id="2.7.7.79" evidence="3 14"/>
<evidence type="ECO:0000313" key="20">
    <source>
        <dbReference type="Proteomes" id="UP001050691"/>
    </source>
</evidence>
<keyword evidence="9 14" id="KW-0547">Nucleotide-binding</keyword>
<evidence type="ECO:0000256" key="9">
    <source>
        <dbReference type="ARBA" id="ARBA00022741"/>
    </source>
</evidence>
<feature type="binding site" evidence="15">
    <location>
        <begin position="75"/>
        <end position="76"/>
    </location>
    <ligand>
        <name>GTP</name>
        <dbReference type="ChEBI" id="CHEBI:37565"/>
    </ligand>
</feature>
<evidence type="ECO:0000256" key="12">
    <source>
        <dbReference type="ARBA" id="ARBA00032480"/>
    </source>
</evidence>
<feature type="binding site" evidence="16">
    <location>
        <position position="76"/>
    </location>
    <ligand>
        <name>Mg(2+)</name>
        <dbReference type="ChEBI" id="CHEBI:18420"/>
        <label>2</label>
        <note>catalytic</note>
    </ligand>
</feature>
<keyword evidence="5 14" id="KW-0808">Transferase</keyword>
<feature type="binding site" evidence="16">
    <location>
        <position position="29"/>
    </location>
    <ligand>
        <name>Mg(2+)</name>
        <dbReference type="ChEBI" id="CHEBI:18420"/>
        <label>2</label>
        <note>catalytic</note>
    </ligand>
</feature>
<comment type="catalytic activity">
    <reaction evidence="13 14">
        <text>a 5'-end ribonucleotide-tRNA(His) + GTP + ATP + H2O = a 5'-end phospho-guanosine-ribonucleotide-tRNA(His) + AMP + 2 diphosphate + H(+)</text>
        <dbReference type="Rhea" id="RHEA:54564"/>
        <dbReference type="Rhea" id="RHEA-COMP:14193"/>
        <dbReference type="Rhea" id="RHEA-COMP:14917"/>
        <dbReference type="ChEBI" id="CHEBI:15377"/>
        <dbReference type="ChEBI" id="CHEBI:15378"/>
        <dbReference type="ChEBI" id="CHEBI:30616"/>
        <dbReference type="ChEBI" id="CHEBI:33019"/>
        <dbReference type="ChEBI" id="CHEBI:37565"/>
        <dbReference type="ChEBI" id="CHEBI:138282"/>
        <dbReference type="ChEBI" id="CHEBI:141847"/>
        <dbReference type="ChEBI" id="CHEBI:456215"/>
        <dbReference type="EC" id="2.7.7.79"/>
    </reaction>
</comment>
<evidence type="ECO:0000256" key="5">
    <source>
        <dbReference type="ARBA" id="ARBA00022679"/>
    </source>
</evidence>
<protein>
    <recommendedName>
        <fullName evidence="4 14">tRNA(His) guanylyltransferase</fullName>
        <ecNumber evidence="3 14">2.7.7.79</ecNumber>
    </recommendedName>
    <alternativeName>
        <fullName evidence="12 14">tRNA-histidine guanylyltransferase</fullName>
    </alternativeName>
</protein>
<evidence type="ECO:0000256" key="15">
    <source>
        <dbReference type="PIRSR" id="PIRSR028980-1"/>
    </source>
</evidence>
<dbReference type="GO" id="GO:0000287">
    <property type="term" value="F:magnesium ion binding"/>
    <property type="evidence" value="ECO:0007669"/>
    <property type="project" value="UniProtKB-UniRule"/>
</dbReference>
<feature type="domain" description="Thg1 C-terminal" evidence="18">
    <location>
        <begin position="139"/>
        <end position="262"/>
    </location>
</feature>
<reference evidence="19" key="1">
    <citation type="submission" date="2021-10" db="EMBL/GenBank/DDBJ databases">
        <title>De novo Genome Assembly of Clathrus columnatus (Basidiomycota, Fungi) Using Illumina and Nanopore Sequence Data.</title>
        <authorList>
            <person name="Ogiso-Tanaka E."/>
            <person name="Itagaki H."/>
            <person name="Hosoya T."/>
            <person name="Hosaka K."/>
        </authorList>
    </citation>
    <scope>NUCLEOTIDE SEQUENCE</scope>
    <source>
        <strain evidence="19">MO-923</strain>
    </source>
</reference>
<evidence type="ECO:0000256" key="14">
    <source>
        <dbReference type="PIRNR" id="PIRNR028980"/>
    </source>
</evidence>
<evidence type="ECO:0000256" key="3">
    <source>
        <dbReference type="ARBA" id="ARBA00012511"/>
    </source>
</evidence>
<dbReference type="GO" id="GO:0006400">
    <property type="term" value="P:tRNA modification"/>
    <property type="evidence" value="ECO:0007669"/>
    <property type="project" value="UniProtKB-UniRule"/>
</dbReference>
<feature type="binding site" evidence="16">
    <location>
        <position position="29"/>
    </location>
    <ligand>
        <name>Mg(2+)</name>
        <dbReference type="ChEBI" id="CHEBI:18420"/>
        <label>1</label>
        <note>catalytic</note>
    </ligand>
</feature>
<evidence type="ECO:0000256" key="7">
    <source>
        <dbReference type="ARBA" id="ARBA00022695"/>
    </source>
</evidence>
<dbReference type="GO" id="GO:0008193">
    <property type="term" value="F:tRNA guanylyltransferase activity"/>
    <property type="evidence" value="ECO:0007669"/>
    <property type="project" value="UniProtKB-UniRule"/>
</dbReference>
<evidence type="ECO:0000256" key="10">
    <source>
        <dbReference type="ARBA" id="ARBA00022842"/>
    </source>
</evidence>
<evidence type="ECO:0000256" key="11">
    <source>
        <dbReference type="ARBA" id="ARBA00023134"/>
    </source>
</evidence>
<dbReference type="GO" id="GO:0005525">
    <property type="term" value="F:GTP binding"/>
    <property type="evidence" value="ECO:0007669"/>
    <property type="project" value="UniProtKB-UniRule"/>
</dbReference>
<evidence type="ECO:0000259" key="18">
    <source>
        <dbReference type="Pfam" id="PF14413"/>
    </source>
</evidence>
<dbReference type="Proteomes" id="UP001050691">
    <property type="component" value="Unassembled WGS sequence"/>
</dbReference>